<keyword evidence="1" id="KW-1133">Transmembrane helix</keyword>
<evidence type="ECO:0000313" key="2">
    <source>
        <dbReference type="EMBL" id="CUN84078.1"/>
    </source>
</evidence>
<dbReference type="OrthoDB" id="2064298at2"/>
<dbReference type="EMBL" id="CYZU01000004">
    <property type="protein sequence ID" value="CUN84078.1"/>
    <property type="molecule type" value="Genomic_DNA"/>
</dbReference>
<sequence>MKLLNKLGLSKKNQLKKYIFVYIVIILFCLLFVFLIVSNLDNIWRSIHESSRVETDNRAEYKAVVKLAEQLDKEQAGKGAEYKTAEKTVVWGRDTAGYQTSVLQLENMKEGFRTEEVLEDCAGAEILFICRTDFSEQELRLLKQYSERGTTLFFTEIPSETALEDKSVRDLLGIDTYKGIEQKKGIRLTENLLFGEIAESKEAFTMKAVTLKRQTEVYGSALQDKKVKNEKLAPVFWRYQDSIKGGSVYVADRELMSATMGYAVISFLFTDLYQAYMYPIVNAYCFVVSGMPYTDEFSSDYLQKEYERNSMGVQNDIFFPEFRRCEERYSVKTTWYTDDGEGIKKPSNAMLAYYLEGIVEGSNEIGSLNSYSQKRETDSPFDNRLELWDSDFKWTEGMTDTVCIPYRQISKKKYQNVIFQDKGLSRGIGFNSVFTDIPPFLYGTDEGKPVRWIDYCRNLETILGVEKEDIPWLERVTVGEAVYRIKAFQMMEPNITYSDTGIDAVIGNFTGRAFFYLSLPAGREIVSVKGAETTKINDTLYLVDAKKEHVKITYQEKR</sequence>
<accession>A0A174A9G1</accession>
<dbReference type="Proteomes" id="UP000095544">
    <property type="component" value="Unassembled WGS sequence"/>
</dbReference>
<dbReference type="STRING" id="39482.ERS852491_00626"/>
<dbReference type="RefSeq" id="WP_055150980.1">
    <property type="nucleotide sequence ID" value="NZ_CYZU01000004.1"/>
</dbReference>
<evidence type="ECO:0000313" key="3">
    <source>
        <dbReference type="Proteomes" id="UP000095544"/>
    </source>
</evidence>
<protein>
    <submittedName>
        <fullName evidence="2">Uncharacterized protein conserved in bacteria</fullName>
    </submittedName>
</protein>
<evidence type="ECO:0000256" key="1">
    <source>
        <dbReference type="SAM" id="Phobius"/>
    </source>
</evidence>
<feature type="transmembrane region" description="Helical" evidence="1">
    <location>
        <begin position="20"/>
        <end position="40"/>
    </location>
</feature>
<name>A0A174A9G1_9FIRM</name>
<reference evidence="2 3" key="1">
    <citation type="submission" date="2015-09" db="EMBL/GenBank/DDBJ databases">
        <authorList>
            <consortium name="Pathogen Informatics"/>
        </authorList>
    </citation>
    <scope>NUCLEOTIDE SEQUENCE [LARGE SCALE GENOMIC DNA]</scope>
    <source>
        <strain evidence="2 3">2789STDY5834876</strain>
    </source>
</reference>
<keyword evidence="1" id="KW-0472">Membrane</keyword>
<dbReference type="AlphaFoldDB" id="A0A174A9G1"/>
<proteinExistence type="predicted"/>
<organism evidence="2 3">
    <name type="scientific">Faecalicatena contorta</name>
    <dbReference type="NCBI Taxonomy" id="39482"/>
    <lineage>
        <taxon>Bacteria</taxon>
        <taxon>Bacillati</taxon>
        <taxon>Bacillota</taxon>
        <taxon>Clostridia</taxon>
        <taxon>Lachnospirales</taxon>
        <taxon>Lachnospiraceae</taxon>
        <taxon>Faecalicatena</taxon>
    </lineage>
</organism>
<keyword evidence="1" id="KW-0812">Transmembrane</keyword>
<gene>
    <name evidence="2" type="ORF">ERS852491_00626</name>
</gene>